<evidence type="ECO:0000313" key="6">
    <source>
        <dbReference type="Proteomes" id="UP000295075"/>
    </source>
</evidence>
<keyword evidence="6" id="KW-1185">Reference proteome</keyword>
<keyword evidence="1" id="KW-0805">Transcription regulation</keyword>
<evidence type="ECO:0000313" key="5">
    <source>
        <dbReference type="EMBL" id="TDC30190.1"/>
    </source>
</evidence>
<dbReference type="Pfam" id="PF12833">
    <property type="entry name" value="HTH_18"/>
    <property type="match status" value="1"/>
</dbReference>
<dbReference type="InterPro" id="IPR018060">
    <property type="entry name" value="HTH_AraC"/>
</dbReference>
<accession>A0A4R4Q557</accession>
<dbReference type="PROSITE" id="PS01124">
    <property type="entry name" value="HTH_ARAC_FAMILY_2"/>
    <property type="match status" value="1"/>
</dbReference>
<dbReference type="RefSeq" id="WP_132406601.1">
    <property type="nucleotide sequence ID" value="NZ_SMKA01000049.1"/>
</dbReference>
<keyword evidence="3" id="KW-0804">Transcription</keyword>
<dbReference type="PROSITE" id="PS00041">
    <property type="entry name" value="HTH_ARAC_FAMILY_1"/>
    <property type="match status" value="1"/>
</dbReference>
<dbReference type="InterPro" id="IPR009057">
    <property type="entry name" value="Homeodomain-like_sf"/>
</dbReference>
<comment type="caution">
    <text evidence="5">The sequence shown here is derived from an EMBL/GenBank/DDBJ whole genome shotgun (WGS) entry which is preliminary data.</text>
</comment>
<proteinExistence type="predicted"/>
<dbReference type="InterPro" id="IPR018062">
    <property type="entry name" value="HTH_AraC-typ_CS"/>
</dbReference>
<evidence type="ECO:0000256" key="2">
    <source>
        <dbReference type="ARBA" id="ARBA00023125"/>
    </source>
</evidence>
<sequence>MTSYAQFQSAIDVTFPARRIEPARRHSCACGKGQLTVAEPCAEAELPGVRLGDVELAQDRPMTGWLLTSGVRIVFELRDAPVDASKARPAVLIGPRTRALEVRRNGDCHTVSATLPPWIAFRAFGDSLQRLADRVVRPADLLGPAAWAVERDLARTPCSEARLGVLAAAIQRWCADGPRWSPDVERAWRLLQNSGGTIRVGDLADEVGLSSRALAGRFAHQVGLSPKKSARLIRVGRACKALDRGRSVAEIVADAEYFDPAHFMRDFKGLLGMTPGAYVAASSRPGCRCATAPHSTVALPDDCHLMH</sequence>
<dbReference type="GO" id="GO:0043565">
    <property type="term" value="F:sequence-specific DNA binding"/>
    <property type="evidence" value="ECO:0007669"/>
    <property type="project" value="InterPro"/>
</dbReference>
<dbReference type="EMBL" id="SMKA01000049">
    <property type="protein sequence ID" value="TDC30190.1"/>
    <property type="molecule type" value="Genomic_DNA"/>
</dbReference>
<dbReference type="OrthoDB" id="2559672at2"/>
<organism evidence="5 6">
    <name type="scientific">Kribbella albertanoniae</name>
    <dbReference type="NCBI Taxonomy" id="1266829"/>
    <lineage>
        <taxon>Bacteria</taxon>
        <taxon>Bacillati</taxon>
        <taxon>Actinomycetota</taxon>
        <taxon>Actinomycetes</taxon>
        <taxon>Propionibacteriales</taxon>
        <taxon>Kribbellaceae</taxon>
        <taxon>Kribbella</taxon>
    </lineage>
</organism>
<evidence type="ECO:0000256" key="3">
    <source>
        <dbReference type="ARBA" id="ARBA00023163"/>
    </source>
</evidence>
<dbReference type="SMART" id="SM00342">
    <property type="entry name" value="HTH_ARAC"/>
    <property type="match status" value="1"/>
</dbReference>
<dbReference type="SUPFAM" id="SSF46689">
    <property type="entry name" value="Homeodomain-like"/>
    <property type="match status" value="1"/>
</dbReference>
<feature type="domain" description="HTH araC/xylS-type" evidence="4">
    <location>
        <begin position="185"/>
        <end position="281"/>
    </location>
</feature>
<evidence type="ECO:0000256" key="1">
    <source>
        <dbReference type="ARBA" id="ARBA00023015"/>
    </source>
</evidence>
<dbReference type="GO" id="GO:0003700">
    <property type="term" value="F:DNA-binding transcription factor activity"/>
    <property type="evidence" value="ECO:0007669"/>
    <property type="project" value="InterPro"/>
</dbReference>
<evidence type="ECO:0000259" key="4">
    <source>
        <dbReference type="PROSITE" id="PS01124"/>
    </source>
</evidence>
<dbReference type="PANTHER" id="PTHR46796">
    <property type="entry name" value="HTH-TYPE TRANSCRIPTIONAL ACTIVATOR RHAS-RELATED"/>
    <property type="match status" value="1"/>
</dbReference>
<dbReference type="PANTHER" id="PTHR46796:SF15">
    <property type="entry name" value="BLL1074 PROTEIN"/>
    <property type="match status" value="1"/>
</dbReference>
<dbReference type="Proteomes" id="UP000295075">
    <property type="component" value="Unassembled WGS sequence"/>
</dbReference>
<dbReference type="Gene3D" id="1.10.10.60">
    <property type="entry name" value="Homeodomain-like"/>
    <property type="match status" value="1"/>
</dbReference>
<dbReference type="InterPro" id="IPR050204">
    <property type="entry name" value="AraC_XylS_family_regulators"/>
</dbReference>
<dbReference type="AlphaFoldDB" id="A0A4R4Q557"/>
<gene>
    <name evidence="5" type="ORF">E1261_13945</name>
</gene>
<name>A0A4R4Q557_9ACTN</name>
<keyword evidence="2" id="KW-0238">DNA-binding</keyword>
<reference evidence="5 6" key="1">
    <citation type="submission" date="2019-03" db="EMBL/GenBank/DDBJ databases">
        <title>Draft genome sequences of novel Actinobacteria.</title>
        <authorList>
            <person name="Sahin N."/>
            <person name="Ay H."/>
            <person name="Saygin H."/>
        </authorList>
    </citation>
    <scope>NUCLEOTIDE SEQUENCE [LARGE SCALE GENOMIC DNA]</scope>
    <source>
        <strain evidence="5 6">JCM 30547</strain>
    </source>
</reference>
<protein>
    <submittedName>
        <fullName evidence="5">AraC family transcriptional regulator</fullName>
    </submittedName>
</protein>